<dbReference type="EC" id="2.5.1.47" evidence="5"/>
<name>A0A4S4KUR2_9APHY</name>
<comment type="catalytic activity">
    <reaction evidence="12">
        <text>O-acetyl-L-serine + hydrogen sulfide = L-cysteine + acetate</text>
        <dbReference type="Rhea" id="RHEA:14829"/>
        <dbReference type="ChEBI" id="CHEBI:29919"/>
        <dbReference type="ChEBI" id="CHEBI:30089"/>
        <dbReference type="ChEBI" id="CHEBI:35235"/>
        <dbReference type="ChEBI" id="CHEBI:58340"/>
        <dbReference type="EC" id="2.5.1.47"/>
    </reaction>
</comment>
<dbReference type="InterPro" id="IPR001216">
    <property type="entry name" value="P-phosphate_BS"/>
</dbReference>
<comment type="function">
    <text evidence="14">Catalyzes the conversion of O-succinyl-L-serine into cysteine, the last step in the cysteine biosynthesis pathway. Can also use O-acetyl-L-serine.</text>
</comment>
<dbReference type="AlphaFoldDB" id="A0A4S4KUR2"/>
<comment type="caution">
    <text evidence="20">The sequence shown here is derived from an EMBL/GenBank/DDBJ whole genome shotgun (WGS) entry which is preliminary data.</text>
</comment>
<evidence type="ECO:0000256" key="4">
    <source>
        <dbReference type="ARBA" id="ARBA00007103"/>
    </source>
</evidence>
<evidence type="ECO:0000313" key="21">
    <source>
        <dbReference type="Proteomes" id="UP000309038"/>
    </source>
</evidence>
<evidence type="ECO:0000256" key="17">
    <source>
        <dbReference type="ARBA" id="ARBA00079147"/>
    </source>
</evidence>
<evidence type="ECO:0000256" key="2">
    <source>
        <dbReference type="ARBA" id="ARBA00004173"/>
    </source>
</evidence>
<evidence type="ECO:0000256" key="6">
    <source>
        <dbReference type="ARBA" id="ARBA00022605"/>
    </source>
</evidence>
<evidence type="ECO:0000259" key="19">
    <source>
        <dbReference type="Pfam" id="PF00291"/>
    </source>
</evidence>
<dbReference type="Proteomes" id="UP000309038">
    <property type="component" value="Unassembled WGS sequence"/>
</dbReference>
<dbReference type="InterPro" id="IPR036052">
    <property type="entry name" value="TrpB-like_PALP_sf"/>
</dbReference>
<dbReference type="EMBL" id="SGPJ01000041">
    <property type="protein sequence ID" value="THH00760.1"/>
    <property type="molecule type" value="Genomic_DNA"/>
</dbReference>
<evidence type="ECO:0000256" key="16">
    <source>
        <dbReference type="ARBA" id="ARBA00078262"/>
    </source>
</evidence>
<evidence type="ECO:0000256" key="5">
    <source>
        <dbReference type="ARBA" id="ARBA00012681"/>
    </source>
</evidence>
<organism evidence="20 21">
    <name type="scientific">Hermanssonia centrifuga</name>
    <dbReference type="NCBI Taxonomy" id="98765"/>
    <lineage>
        <taxon>Eukaryota</taxon>
        <taxon>Fungi</taxon>
        <taxon>Dikarya</taxon>
        <taxon>Basidiomycota</taxon>
        <taxon>Agaricomycotina</taxon>
        <taxon>Agaricomycetes</taxon>
        <taxon>Polyporales</taxon>
        <taxon>Meruliaceae</taxon>
        <taxon>Hermanssonia</taxon>
    </lineage>
</organism>
<comment type="subcellular location">
    <subcellularLocation>
        <location evidence="2">Mitochondrion</location>
    </subcellularLocation>
</comment>
<sequence length="357" mass="38104">MFAAALRTKVVSRTFTSRAVDGFTGAVGNTPLIHLKKWSEKTGCNIVGKAEFQNPGGSVKDRAALGVVRDAEERGLLRPGGTVVEGTAGNTGIGLAHVCRAKGYRCVIFMPNTQSQEKIDLLRMLGAEVFPVPAVAYENPANYNHQARDFAAKLANAVWTDQFDNTANAKAHYLSTGPEIWEQTNGELDAFICATGTGGTLAGTGKYLKEKSKGKTQVWLADPPGSVLHSYIESGGKLKDRSGGSITEGIGQGRITHNLGTFVKELDGSLTIPDEKSVAMVYDLLDTEGIYIGASSALNVVAAVELAKLLGPGKTIATILCDGAYRYQSRLFSKAWLKAKGLEDAIPEHLKKYAVLN</sequence>
<reference evidence="20 21" key="1">
    <citation type="submission" date="2019-02" db="EMBL/GenBank/DDBJ databases">
        <title>Genome sequencing of the rare red list fungi Phlebia centrifuga.</title>
        <authorList>
            <person name="Buettner E."/>
            <person name="Kellner H."/>
        </authorList>
    </citation>
    <scope>NUCLEOTIDE SEQUENCE [LARGE SCALE GENOMIC DNA]</scope>
    <source>
        <strain evidence="20 21">DSM 108282</strain>
    </source>
</reference>
<comment type="similarity">
    <text evidence="4">Belongs to the cysteine synthase/cystathionine beta-synthase family.</text>
</comment>
<gene>
    <name evidence="20" type="ORF">EW026_g1834</name>
</gene>
<proteinExistence type="inferred from homology"/>
<comment type="catalytic activity">
    <reaction evidence="13">
        <text>O-succinyl-L-serine + hydrogen sulfide = L-cysteine + succinate</text>
        <dbReference type="Rhea" id="RHEA:53816"/>
        <dbReference type="ChEBI" id="CHEBI:29919"/>
        <dbReference type="ChEBI" id="CHEBI:30031"/>
        <dbReference type="ChEBI" id="CHEBI:35235"/>
        <dbReference type="ChEBI" id="CHEBI:136856"/>
    </reaction>
</comment>
<evidence type="ECO:0000256" key="18">
    <source>
        <dbReference type="ARBA" id="ARBA00081847"/>
    </source>
</evidence>
<dbReference type="CDD" id="cd01561">
    <property type="entry name" value="CBS_like"/>
    <property type="match status" value="1"/>
</dbReference>
<keyword evidence="9" id="KW-0809">Transit peptide</keyword>
<comment type="cofactor">
    <cofactor evidence="1">
        <name>pyridoxal 5'-phosphate</name>
        <dbReference type="ChEBI" id="CHEBI:597326"/>
    </cofactor>
</comment>
<evidence type="ECO:0000256" key="1">
    <source>
        <dbReference type="ARBA" id="ARBA00001933"/>
    </source>
</evidence>
<dbReference type="Pfam" id="PF00291">
    <property type="entry name" value="PALP"/>
    <property type="match status" value="1"/>
</dbReference>
<evidence type="ECO:0000256" key="11">
    <source>
        <dbReference type="ARBA" id="ARBA00023192"/>
    </source>
</evidence>
<dbReference type="InterPro" id="IPR050214">
    <property type="entry name" value="Cys_Synth/Cystath_Beta-Synth"/>
</dbReference>
<evidence type="ECO:0000256" key="7">
    <source>
        <dbReference type="ARBA" id="ARBA00022679"/>
    </source>
</evidence>
<keyword evidence="6" id="KW-0028">Amino-acid biosynthesis</keyword>
<comment type="pathway">
    <text evidence="3">Amino-acid biosynthesis; L-cysteine biosynthesis; L-cysteine from L-serine: step 2/2.</text>
</comment>
<dbReference type="SUPFAM" id="SSF53686">
    <property type="entry name" value="Tryptophan synthase beta subunit-like PLP-dependent enzymes"/>
    <property type="match status" value="1"/>
</dbReference>
<dbReference type="PROSITE" id="PS00901">
    <property type="entry name" value="CYS_SYNTHASE"/>
    <property type="match status" value="1"/>
</dbReference>
<evidence type="ECO:0000256" key="10">
    <source>
        <dbReference type="ARBA" id="ARBA00023128"/>
    </source>
</evidence>
<evidence type="ECO:0000256" key="3">
    <source>
        <dbReference type="ARBA" id="ARBA00004962"/>
    </source>
</evidence>
<keyword evidence="21" id="KW-1185">Reference proteome</keyword>
<feature type="domain" description="Tryptophan synthase beta chain-like PALP" evidence="19">
    <location>
        <begin position="24"/>
        <end position="322"/>
    </location>
</feature>
<accession>A0A4S4KUR2</accession>
<evidence type="ECO:0000256" key="15">
    <source>
        <dbReference type="ARBA" id="ARBA00072087"/>
    </source>
</evidence>
<dbReference type="InterPro" id="IPR001926">
    <property type="entry name" value="TrpB-like_PALP"/>
</dbReference>
<keyword evidence="10" id="KW-0496">Mitochondrion</keyword>
<evidence type="ECO:0000256" key="13">
    <source>
        <dbReference type="ARBA" id="ARBA00050981"/>
    </source>
</evidence>
<dbReference type="FunFam" id="3.40.50.1100:FF:000011">
    <property type="entry name" value="Cysteine synthase (o-acetylserine)"/>
    <property type="match status" value="1"/>
</dbReference>
<dbReference type="GO" id="GO:0004124">
    <property type="term" value="F:cysteine synthase activity"/>
    <property type="evidence" value="ECO:0007669"/>
    <property type="project" value="UniProtKB-EC"/>
</dbReference>
<dbReference type="Gene3D" id="3.40.50.1100">
    <property type="match status" value="2"/>
</dbReference>
<dbReference type="GO" id="GO:0006535">
    <property type="term" value="P:cysteine biosynthetic process from serine"/>
    <property type="evidence" value="ECO:0007669"/>
    <property type="project" value="InterPro"/>
</dbReference>
<dbReference type="GO" id="GO:0005739">
    <property type="term" value="C:mitochondrion"/>
    <property type="evidence" value="ECO:0007669"/>
    <property type="project" value="UniProtKB-SubCell"/>
</dbReference>
<evidence type="ECO:0000313" key="20">
    <source>
        <dbReference type="EMBL" id="THH00760.1"/>
    </source>
</evidence>
<evidence type="ECO:0000256" key="12">
    <source>
        <dbReference type="ARBA" id="ARBA00047931"/>
    </source>
</evidence>
<evidence type="ECO:0000256" key="14">
    <source>
        <dbReference type="ARBA" id="ARBA00058228"/>
    </source>
</evidence>
<evidence type="ECO:0000256" key="8">
    <source>
        <dbReference type="ARBA" id="ARBA00022898"/>
    </source>
</evidence>
<protein>
    <recommendedName>
        <fullName evidence="15">Cysteine synthase 1</fullName>
        <ecNumber evidence="5">2.5.1.47</ecNumber>
    </recommendedName>
    <alternativeName>
        <fullName evidence="16">O-acetylserine (thiol)-lyase 1</fullName>
    </alternativeName>
    <alternativeName>
        <fullName evidence="17">O-acetylserine sulfhydrylase 1</fullName>
    </alternativeName>
    <alternativeName>
        <fullName evidence="18">O-succinylserine sulfhydrylase</fullName>
    </alternativeName>
</protein>
<keyword evidence="8" id="KW-0663">Pyridoxal phosphate</keyword>
<evidence type="ECO:0000256" key="9">
    <source>
        <dbReference type="ARBA" id="ARBA00022946"/>
    </source>
</evidence>
<dbReference type="PANTHER" id="PTHR10314">
    <property type="entry name" value="CYSTATHIONINE BETA-SYNTHASE"/>
    <property type="match status" value="1"/>
</dbReference>
<keyword evidence="7" id="KW-0808">Transferase</keyword>
<keyword evidence="11" id="KW-0198">Cysteine biosynthesis</keyword>
<dbReference type="NCBIfam" id="NF007989">
    <property type="entry name" value="PRK10717.1"/>
    <property type="match status" value="1"/>
</dbReference>